<name>A0A060HLF7_9ARCH</name>
<keyword evidence="3" id="KW-1185">Reference proteome</keyword>
<proteinExistence type="predicted"/>
<dbReference type="InterPro" id="IPR029068">
    <property type="entry name" value="Glyas_Bleomycin-R_OHBP_Dase"/>
</dbReference>
<dbReference type="HOGENOM" id="CLU_046006_18_2_2"/>
<dbReference type="SUPFAM" id="SSF54593">
    <property type="entry name" value="Glyoxalase/Bleomycin resistance protein/Dihydroxybiphenyl dioxygenase"/>
    <property type="match status" value="1"/>
</dbReference>
<evidence type="ECO:0000259" key="1">
    <source>
        <dbReference type="PROSITE" id="PS51819"/>
    </source>
</evidence>
<dbReference type="Proteomes" id="UP000027093">
    <property type="component" value="Chromosome"/>
</dbReference>
<organism evidence="2 3">
    <name type="scientific">Nitrososphaera viennensis EN76</name>
    <dbReference type="NCBI Taxonomy" id="926571"/>
    <lineage>
        <taxon>Archaea</taxon>
        <taxon>Nitrososphaerota</taxon>
        <taxon>Nitrososphaeria</taxon>
        <taxon>Nitrososphaerales</taxon>
        <taxon>Nitrososphaeraceae</taxon>
        <taxon>Nitrososphaera</taxon>
    </lineage>
</organism>
<dbReference type="STRING" id="926571.NVIE_018000"/>
<keyword evidence="2" id="KW-0223">Dioxygenase</keyword>
<keyword evidence="2" id="KW-0560">Oxidoreductase</keyword>
<dbReference type="InterPro" id="IPR037523">
    <property type="entry name" value="VOC_core"/>
</dbReference>
<evidence type="ECO:0000313" key="3">
    <source>
        <dbReference type="Proteomes" id="UP000027093"/>
    </source>
</evidence>
<dbReference type="Gene3D" id="3.10.180.10">
    <property type="entry name" value="2,3-Dihydroxybiphenyl 1,2-Dioxygenase, domain 1"/>
    <property type="match status" value="1"/>
</dbReference>
<dbReference type="Pfam" id="PF00903">
    <property type="entry name" value="Glyoxalase"/>
    <property type="match status" value="1"/>
</dbReference>
<evidence type="ECO:0000313" key="2">
    <source>
        <dbReference type="EMBL" id="AIC16060.1"/>
    </source>
</evidence>
<dbReference type="InterPro" id="IPR004360">
    <property type="entry name" value="Glyas_Fos-R_dOase_dom"/>
</dbReference>
<feature type="domain" description="VOC" evidence="1">
    <location>
        <begin position="5"/>
        <end position="143"/>
    </location>
</feature>
<sequence>MRVYRISAITLKVKEMGSSCQFYSKIPGFRIVYGGASDDTFSTFEIGEGEKKAYLNLELAEMAAGRKSKEAGIEREQGSSKRNDFGRIIFHTENVDDLYRYMKKDEFLCKHAIFETEPADAPWGERFFHIREPDGYQLSFAQPLKTVSL</sequence>
<dbReference type="EMBL" id="CP007536">
    <property type="protein sequence ID" value="AIC16060.1"/>
    <property type="molecule type" value="Genomic_DNA"/>
</dbReference>
<dbReference type="GO" id="GO:0051213">
    <property type="term" value="F:dioxygenase activity"/>
    <property type="evidence" value="ECO:0007669"/>
    <property type="project" value="UniProtKB-KW"/>
</dbReference>
<dbReference type="KEGG" id="nvn:NVIE_018000"/>
<dbReference type="PROSITE" id="PS51819">
    <property type="entry name" value="VOC"/>
    <property type="match status" value="1"/>
</dbReference>
<reference evidence="2 3" key="1">
    <citation type="journal article" date="2014" name="Int. J. Syst. Evol. Microbiol.">
        <title>Nitrososphaera viennensis gen. nov., sp. nov., an aerobic and mesophilic, ammonia-oxidizing archaeon from soil and a member of the archaeal phylum Thaumarchaeota.</title>
        <authorList>
            <person name="Stieglmeier M."/>
            <person name="Klingl A."/>
            <person name="Alves R.J."/>
            <person name="Rittmann S.K."/>
            <person name="Melcher M."/>
            <person name="Leisch N."/>
            <person name="Schleper C."/>
        </authorList>
    </citation>
    <scope>NUCLEOTIDE SEQUENCE [LARGE SCALE GENOMIC DNA]</scope>
    <source>
        <strain evidence="2">EN76</strain>
    </source>
</reference>
<accession>A0A060HLF7</accession>
<dbReference type="GeneID" id="74947063"/>
<dbReference type="AlphaFoldDB" id="A0A060HLF7"/>
<dbReference type="RefSeq" id="WP_075054920.1">
    <property type="nucleotide sequence ID" value="NZ_CP007536.1"/>
</dbReference>
<gene>
    <name evidence="2" type="ORF">NVIE_018000</name>
</gene>
<protein>
    <submittedName>
        <fullName evidence="2">Putative glyoxalase/bleomycin resistance protein/dioxygenase superfamily protein</fullName>
    </submittedName>
</protein>
<dbReference type="OrthoDB" id="11014at2157"/>